<dbReference type="SUPFAM" id="SSF103473">
    <property type="entry name" value="MFS general substrate transporter"/>
    <property type="match status" value="1"/>
</dbReference>
<feature type="transmembrane region" description="Helical" evidence="5">
    <location>
        <begin position="107"/>
        <end position="125"/>
    </location>
</feature>
<dbReference type="InterPro" id="IPR036259">
    <property type="entry name" value="MFS_trans_sf"/>
</dbReference>
<dbReference type="PANTHER" id="PTHR23514:SF13">
    <property type="entry name" value="INNER MEMBRANE PROTEIN YBJJ"/>
    <property type="match status" value="1"/>
</dbReference>
<feature type="transmembrane region" description="Helical" evidence="5">
    <location>
        <begin position="137"/>
        <end position="155"/>
    </location>
</feature>
<dbReference type="Gene3D" id="1.20.1250.20">
    <property type="entry name" value="MFS general substrate transporter like domains"/>
    <property type="match status" value="2"/>
</dbReference>
<dbReference type="RefSeq" id="WP_160895444.1">
    <property type="nucleotide sequence ID" value="NZ_WUMU01000017.1"/>
</dbReference>
<evidence type="ECO:0000256" key="5">
    <source>
        <dbReference type="SAM" id="Phobius"/>
    </source>
</evidence>
<evidence type="ECO:0000313" key="7">
    <source>
        <dbReference type="Proteomes" id="UP000477911"/>
    </source>
</evidence>
<organism evidence="6 7">
    <name type="scientific">Pseudooceanicola albus</name>
    <dbReference type="NCBI Taxonomy" id="2692189"/>
    <lineage>
        <taxon>Bacteria</taxon>
        <taxon>Pseudomonadati</taxon>
        <taxon>Pseudomonadota</taxon>
        <taxon>Alphaproteobacteria</taxon>
        <taxon>Rhodobacterales</taxon>
        <taxon>Paracoccaceae</taxon>
        <taxon>Pseudooceanicola</taxon>
    </lineage>
</organism>
<feature type="transmembrane region" description="Helical" evidence="5">
    <location>
        <begin position="389"/>
        <end position="410"/>
    </location>
</feature>
<reference evidence="6 7" key="1">
    <citation type="submission" date="2019-12" db="EMBL/GenBank/DDBJ databases">
        <authorList>
            <person name="Li M."/>
        </authorList>
    </citation>
    <scope>NUCLEOTIDE SEQUENCE [LARGE SCALE GENOMIC DNA]</scope>
    <source>
        <strain evidence="6 7">GBMRC 2024</strain>
    </source>
</reference>
<dbReference type="GO" id="GO:0016020">
    <property type="term" value="C:membrane"/>
    <property type="evidence" value="ECO:0007669"/>
    <property type="project" value="UniProtKB-SubCell"/>
</dbReference>
<feature type="transmembrane region" description="Helical" evidence="5">
    <location>
        <begin position="267"/>
        <end position="290"/>
    </location>
</feature>
<evidence type="ECO:0000256" key="4">
    <source>
        <dbReference type="ARBA" id="ARBA00023136"/>
    </source>
</evidence>
<dbReference type="EMBL" id="WUMU01000017">
    <property type="protein sequence ID" value="MXN19170.1"/>
    <property type="molecule type" value="Genomic_DNA"/>
</dbReference>
<accession>A0A6L7G786</accession>
<protein>
    <submittedName>
        <fullName evidence="6">MFS transporter</fullName>
    </submittedName>
</protein>
<dbReference type="CDD" id="cd17393">
    <property type="entry name" value="MFS_MosC_like"/>
    <property type="match status" value="1"/>
</dbReference>
<feature type="transmembrane region" description="Helical" evidence="5">
    <location>
        <begin position="334"/>
        <end position="352"/>
    </location>
</feature>
<keyword evidence="2 5" id="KW-0812">Transmembrane</keyword>
<dbReference type="AlphaFoldDB" id="A0A6L7G786"/>
<gene>
    <name evidence="6" type="ORF">GR170_15110</name>
</gene>
<dbReference type="InterPro" id="IPR051788">
    <property type="entry name" value="MFS_Transporter"/>
</dbReference>
<dbReference type="GO" id="GO:0022857">
    <property type="term" value="F:transmembrane transporter activity"/>
    <property type="evidence" value="ECO:0007669"/>
    <property type="project" value="InterPro"/>
</dbReference>
<keyword evidence="4 5" id="KW-0472">Membrane</keyword>
<proteinExistence type="predicted"/>
<evidence type="ECO:0000256" key="3">
    <source>
        <dbReference type="ARBA" id="ARBA00022989"/>
    </source>
</evidence>
<dbReference type="InterPro" id="IPR011701">
    <property type="entry name" value="MFS"/>
</dbReference>
<name>A0A6L7G786_9RHOB</name>
<feature type="transmembrane region" description="Helical" evidence="5">
    <location>
        <begin position="225"/>
        <end position="246"/>
    </location>
</feature>
<sequence length="452" mass="46219">MLALTAGKSAFAPAVVFLSLARDRVTCDAGPKGEAPRRCAPPGFHHMPVLPARRCARMPLAGGPLMAIRTPWRAVAAAMAFNGMCMGTWAARVPAVMEQHGLNKGSLGIYLLLLGIGALASFPLAGRAADKLGAGRVTNWLAFWIVGSMLFVSVAPGPVGLGVALFLFGAGHGAMDVTMNSWAAEVQRHMGRAVMSSIHAMWSVGTGTAAALGFVLVRLGTPMPLHFLIAALVMVCILLPFMRIPWVSEQRAPGKSKGKLFAIPRGALVLVGLIGLSSGLGEGAMADWSAVFLAQGIGATEAQATLGFAVFSGAMFLTRVLADRVITWAGPVPVARGGGLTAALGVAMAVLLPGLPAALAGFALMGVGYATLMPLAVSRAASDPDVPPGQALASISTLGYGAMLLGPPVIGQLSQMGSLRLAFLLLGAFALLVAVIAPVLGPARTAGSRRLA</sequence>
<keyword evidence="7" id="KW-1185">Reference proteome</keyword>
<comment type="subcellular location">
    <subcellularLocation>
        <location evidence="1">Membrane</location>
        <topology evidence="1">Multi-pass membrane protein</topology>
    </subcellularLocation>
</comment>
<evidence type="ECO:0000256" key="2">
    <source>
        <dbReference type="ARBA" id="ARBA00022692"/>
    </source>
</evidence>
<feature type="transmembrane region" description="Helical" evidence="5">
    <location>
        <begin position="74"/>
        <end position="95"/>
    </location>
</feature>
<feature type="transmembrane region" description="Helical" evidence="5">
    <location>
        <begin position="422"/>
        <end position="441"/>
    </location>
</feature>
<feature type="transmembrane region" description="Helical" evidence="5">
    <location>
        <begin position="358"/>
        <end position="377"/>
    </location>
</feature>
<dbReference type="Proteomes" id="UP000477911">
    <property type="component" value="Unassembled WGS sequence"/>
</dbReference>
<evidence type="ECO:0000313" key="6">
    <source>
        <dbReference type="EMBL" id="MXN19170.1"/>
    </source>
</evidence>
<dbReference type="PANTHER" id="PTHR23514">
    <property type="entry name" value="BYPASS OF STOP CODON PROTEIN 6"/>
    <property type="match status" value="1"/>
</dbReference>
<feature type="transmembrane region" description="Helical" evidence="5">
    <location>
        <begin position="200"/>
        <end position="219"/>
    </location>
</feature>
<evidence type="ECO:0000256" key="1">
    <source>
        <dbReference type="ARBA" id="ARBA00004141"/>
    </source>
</evidence>
<keyword evidence="3 5" id="KW-1133">Transmembrane helix</keyword>
<comment type="caution">
    <text evidence="6">The sequence shown here is derived from an EMBL/GenBank/DDBJ whole genome shotgun (WGS) entry which is preliminary data.</text>
</comment>
<dbReference type="Pfam" id="PF07690">
    <property type="entry name" value="MFS_1"/>
    <property type="match status" value="1"/>
</dbReference>